<evidence type="ECO:0000256" key="2">
    <source>
        <dbReference type="ARBA" id="ARBA00022676"/>
    </source>
</evidence>
<feature type="region of interest" description="Disordered" evidence="8">
    <location>
        <begin position="1"/>
        <end position="28"/>
    </location>
</feature>
<feature type="transmembrane region" description="Helical" evidence="9">
    <location>
        <begin position="200"/>
        <end position="222"/>
    </location>
</feature>
<comment type="similarity">
    <text evidence="7">Belongs to the MptA/B family.</text>
</comment>
<protein>
    <submittedName>
        <fullName evidence="10">Polyprenol phosphomannose-dependent alpha 1,6 mannosyltransferase MptB</fullName>
    </submittedName>
</protein>
<evidence type="ECO:0000256" key="4">
    <source>
        <dbReference type="ARBA" id="ARBA00022692"/>
    </source>
</evidence>
<evidence type="ECO:0000256" key="8">
    <source>
        <dbReference type="SAM" id="MobiDB-lite"/>
    </source>
</evidence>
<dbReference type="EMBL" id="JBHUOF010000021">
    <property type="protein sequence ID" value="MFD2800932.1"/>
    <property type="molecule type" value="Genomic_DNA"/>
</dbReference>
<dbReference type="InterPro" id="IPR049829">
    <property type="entry name" value="MptA/B-like"/>
</dbReference>
<gene>
    <name evidence="10" type="primary">mptB</name>
    <name evidence="10" type="ORF">ACFS2C_16195</name>
</gene>
<comment type="caution">
    <text evidence="10">The sequence shown here is derived from an EMBL/GenBank/DDBJ whole genome shotgun (WGS) entry which is preliminary data.</text>
</comment>
<keyword evidence="2 10" id="KW-0328">Glycosyltransferase</keyword>
<feature type="transmembrane region" description="Helical" evidence="9">
    <location>
        <begin position="110"/>
        <end position="132"/>
    </location>
</feature>
<keyword evidence="5 9" id="KW-1133">Transmembrane helix</keyword>
<evidence type="ECO:0000256" key="9">
    <source>
        <dbReference type="SAM" id="Phobius"/>
    </source>
</evidence>
<dbReference type="NCBIfam" id="NF038066">
    <property type="entry name" value="MptB"/>
    <property type="match status" value="1"/>
</dbReference>
<evidence type="ECO:0000256" key="1">
    <source>
        <dbReference type="ARBA" id="ARBA00004141"/>
    </source>
</evidence>
<proteinExistence type="inferred from homology"/>
<evidence type="ECO:0000313" key="10">
    <source>
        <dbReference type="EMBL" id="MFD2800932.1"/>
    </source>
</evidence>
<evidence type="ECO:0000256" key="7">
    <source>
        <dbReference type="ARBA" id="ARBA00043987"/>
    </source>
</evidence>
<feature type="transmembrane region" description="Helical" evidence="9">
    <location>
        <begin position="279"/>
        <end position="305"/>
    </location>
</feature>
<keyword evidence="4 9" id="KW-0812">Transmembrane</keyword>
<evidence type="ECO:0000256" key="5">
    <source>
        <dbReference type="ARBA" id="ARBA00022989"/>
    </source>
</evidence>
<sequence length="540" mass="57797">MATTTDPVPGAGTSADSRTETQADARPGAGARFPLRTVFMGVLGSVLVLVASFGAAGVLVRDPVLGNGPLSWIRYGHGKALMTALLYVGFGLVVWAWVRLGRYVLAGRVGTRPVVIAALSWMAPLLVAPPLFTRDVFSYLGQGAQLLHGLDPYAYGPAALDTLPDVVQNVHPLWQTTPAPYGPLFLWVAQGIVSVTGNNMIAGVIVTRVVLLAGLGAMLWALPRLVKHLGGTLPVTMWLAVASPMTVIHLVGGPHNDLLMLGFLTVGVLAALERKHAVAIALVTVGMLIKPTAAIALPFLVWVWANHLPAERTLFRRFVTAVTPSLGIFGVVFVAGTWLSLGSFNLGWVTGLQAPQIIANWLNFPTGIGEIFYTLVNVVVDVQVSPFVTVARGLAWLALAAVLVRQWWLSRHGGNEAIFRMAVALLAVAVFAPPTLPWYLTWGFVIASAFPWRRTHLAAVVGISMFLVLVYYPTGEQSLYDWWFIAGVIAASLYGAASLLRPDPLGLIAAWRRLPDDDRVEDTAATVGVPASSPPTRSSR</sequence>
<feature type="transmembrane region" description="Helical" evidence="9">
    <location>
        <begin position="456"/>
        <end position="472"/>
    </location>
</feature>
<accession>A0ABW5WCW2</accession>
<evidence type="ECO:0000256" key="3">
    <source>
        <dbReference type="ARBA" id="ARBA00022679"/>
    </source>
</evidence>
<feature type="transmembrane region" description="Helical" evidence="9">
    <location>
        <begin position="479"/>
        <end position="497"/>
    </location>
</feature>
<organism evidence="10 11">
    <name type="scientific">Prauserella oleivorans</name>
    <dbReference type="NCBI Taxonomy" id="1478153"/>
    <lineage>
        <taxon>Bacteria</taxon>
        <taxon>Bacillati</taxon>
        <taxon>Actinomycetota</taxon>
        <taxon>Actinomycetes</taxon>
        <taxon>Pseudonocardiales</taxon>
        <taxon>Pseudonocardiaceae</taxon>
        <taxon>Prauserella</taxon>
    </lineage>
</organism>
<evidence type="ECO:0000313" key="11">
    <source>
        <dbReference type="Proteomes" id="UP001597478"/>
    </source>
</evidence>
<keyword evidence="6 9" id="KW-0472">Membrane</keyword>
<dbReference type="Pfam" id="PF26314">
    <property type="entry name" value="MptA_B_family"/>
    <property type="match status" value="1"/>
</dbReference>
<feature type="transmembrane region" description="Helical" evidence="9">
    <location>
        <begin position="38"/>
        <end position="60"/>
    </location>
</feature>
<dbReference type="RefSeq" id="WP_377390830.1">
    <property type="nucleotide sequence ID" value="NZ_JBHSAN010000024.1"/>
</dbReference>
<feature type="transmembrane region" description="Helical" evidence="9">
    <location>
        <begin position="80"/>
        <end position="98"/>
    </location>
</feature>
<feature type="transmembrane region" description="Helical" evidence="9">
    <location>
        <begin position="325"/>
        <end position="349"/>
    </location>
</feature>
<feature type="transmembrane region" description="Helical" evidence="9">
    <location>
        <begin position="229"/>
        <end position="251"/>
    </location>
</feature>
<evidence type="ECO:0000256" key="6">
    <source>
        <dbReference type="ARBA" id="ARBA00023136"/>
    </source>
</evidence>
<dbReference type="Proteomes" id="UP001597478">
    <property type="component" value="Unassembled WGS sequence"/>
</dbReference>
<reference evidence="11" key="1">
    <citation type="journal article" date="2019" name="Int. J. Syst. Evol. Microbiol.">
        <title>The Global Catalogue of Microorganisms (GCM) 10K type strain sequencing project: providing services to taxonomists for standard genome sequencing and annotation.</title>
        <authorList>
            <consortium name="The Broad Institute Genomics Platform"/>
            <consortium name="The Broad Institute Genome Sequencing Center for Infectious Disease"/>
            <person name="Wu L."/>
            <person name="Ma J."/>
        </authorList>
    </citation>
    <scope>NUCLEOTIDE SEQUENCE [LARGE SCALE GENOMIC DNA]</scope>
    <source>
        <strain evidence="11">IBRC-M 10906</strain>
    </source>
</reference>
<feature type="transmembrane region" description="Helical" evidence="9">
    <location>
        <begin position="361"/>
        <end position="380"/>
    </location>
</feature>
<comment type="subcellular location">
    <subcellularLocation>
        <location evidence="1">Membrane</location>
        <topology evidence="1">Multi-pass membrane protein</topology>
    </subcellularLocation>
</comment>
<name>A0ABW5WCW2_9PSEU</name>
<feature type="transmembrane region" description="Helical" evidence="9">
    <location>
        <begin position="417"/>
        <end position="436"/>
    </location>
</feature>
<keyword evidence="11" id="KW-1185">Reference proteome</keyword>
<dbReference type="GO" id="GO:0016757">
    <property type="term" value="F:glycosyltransferase activity"/>
    <property type="evidence" value="ECO:0007669"/>
    <property type="project" value="UniProtKB-KW"/>
</dbReference>
<keyword evidence="3" id="KW-0808">Transferase</keyword>
<feature type="transmembrane region" description="Helical" evidence="9">
    <location>
        <begin position="386"/>
        <end position="405"/>
    </location>
</feature>